<proteinExistence type="predicted"/>
<dbReference type="EnsemblPlants" id="MELO3C032799.2.1">
    <property type="protein sequence ID" value="MELO3C032799.2.1"/>
    <property type="gene ID" value="MELO3C032799.2"/>
</dbReference>
<feature type="region of interest" description="Disordered" evidence="1">
    <location>
        <begin position="46"/>
        <end position="81"/>
    </location>
</feature>
<dbReference type="AlphaFoldDB" id="A0A9I9EEX0"/>
<evidence type="ECO:0000256" key="1">
    <source>
        <dbReference type="SAM" id="MobiDB-lite"/>
    </source>
</evidence>
<organism evidence="2">
    <name type="scientific">Cucumis melo</name>
    <name type="common">Muskmelon</name>
    <dbReference type="NCBI Taxonomy" id="3656"/>
    <lineage>
        <taxon>Eukaryota</taxon>
        <taxon>Viridiplantae</taxon>
        <taxon>Streptophyta</taxon>
        <taxon>Embryophyta</taxon>
        <taxon>Tracheophyta</taxon>
        <taxon>Spermatophyta</taxon>
        <taxon>Magnoliopsida</taxon>
        <taxon>eudicotyledons</taxon>
        <taxon>Gunneridae</taxon>
        <taxon>Pentapetalae</taxon>
        <taxon>rosids</taxon>
        <taxon>fabids</taxon>
        <taxon>Cucurbitales</taxon>
        <taxon>Cucurbitaceae</taxon>
        <taxon>Benincaseae</taxon>
        <taxon>Cucumis</taxon>
    </lineage>
</organism>
<dbReference type="Gramene" id="MELO3C032799.2.1">
    <property type="protein sequence ID" value="MELO3C032799.2.1"/>
    <property type="gene ID" value="MELO3C032799.2"/>
</dbReference>
<evidence type="ECO:0000313" key="2">
    <source>
        <dbReference type="EnsemblPlants" id="MELO3C032799.2.1"/>
    </source>
</evidence>
<reference evidence="2" key="1">
    <citation type="submission" date="2023-03" db="UniProtKB">
        <authorList>
            <consortium name="EnsemblPlants"/>
        </authorList>
    </citation>
    <scope>IDENTIFICATION</scope>
</reference>
<name>A0A9I9EEX0_CUCME</name>
<accession>A0A9I9EEX0</accession>
<protein>
    <submittedName>
        <fullName evidence="2">Uncharacterized protein</fullName>
    </submittedName>
</protein>
<sequence length="81" mass="9263">MWKPKRNPVPIRHNVSCLIPVPVEAKTPPLGLLFTRNRLVNKPNAIPYPRSHLEPSPKCTFKPPYPRNPNPHDHSLSQNQS</sequence>